<dbReference type="EMBL" id="JANTHZ010000015">
    <property type="protein sequence ID" value="MCS0497805.1"/>
    <property type="molecule type" value="Genomic_DNA"/>
</dbReference>
<gene>
    <name evidence="2" type="ORF">NVS89_22195</name>
</gene>
<name>A0A9X2PKK7_9HYPH</name>
<feature type="domain" description="DNA polymerase III alpha subunit finger" evidence="1">
    <location>
        <begin position="3"/>
        <end position="33"/>
    </location>
</feature>
<protein>
    <recommendedName>
        <fullName evidence="1">DNA polymerase III alpha subunit finger domain-containing protein</fullName>
    </recommendedName>
</protein>
<evidence type="ECO:0000313" key="3">
    <source>
        <dbReference type="Proteomes" id="UP001151088"/>
    </source>
</evidence>
<dbReference type="Proteomes" id="UP001151088">
    <property type="component" value="Unassembled WGS sequence"/>
</dbReference>
<accession>A0A9X2PKK7</accession>
<keyword evidence="3" id="KW-1185">Reference proteome</keyword>
<dbReference type="AlphaFoldDB" id="A0A9X2PKK7"/>
<dbReference type="InterPro" id="IPR040982">
    <property type="entry name" value="DNA_pol3_finger"/>
</dbReference>
<dbReference type="Pfam" id="PF17657">
    <property type="entry name" value="DNA_pol3_finger"/>
    <property type="match status" value="1"/>
</dbReference>
<proteinExistence type="predicted"/>
<organism evidence="2 3">
    <name type="scientific">Ancylobacter mangrovi</name>
    <dbReference type="NCBI Taxonomy" id="2972472"/>
    <lineage>
        <taxon>Bacteria</taxon>
        <taxon>Pseudomonadati</taxon>
        <taxon>Pseudomonadota</taxon>
        <taxon>Alphaproteobacteria</taxon>
        <taxon>Hyphomicrobiales</taxon>
        <taxon>Xanthobacteraceae</taxon>
        <taxon>Ancylobacter</taxon>
    </lineage>
</organism>
<evidence type="ECO:0000259" key="1">
    <source>
        <dbReference type="Pfam" id="PF17657"/>
    </source>
</evidence>
<dbReference type="RefSeq" id="WP_258734963.1">
    <property type="nucleotide sequence ID" value="NZ_JANTHZ010000015.1"/>
</dbReference>
<comment type="caution">
    <text evidence="2">The sequence shown here is derived from an EMBL/GenBank/DDBJ whole genome shotgun (WGS) entry which is preliminary data.</text>
</comment>
<sequence length="111" mass="12017">MRLKKASGVVIYQEQVIQNAQTLSGSSLGEAAAAPRHGQEVLRRGHGRLSLNHWRRGFRAGPQSARSASVLAVASHPAHMLARMRGFAYKPRHSARGLAAGYPLTRLHAST</sequence>
<evidence type="ECO:0000313" key="2">
    <source>
        <dbReference type="EMBL" id="MCS0497805.1"/>
    </source>
</evidence>
<reference evidence="2" key="1">
    <citation type="submission" date="2022-08" db="EMBL/GenBank/DDBJ databases">
        <authorList>
            <person name="Li F."/>
        </authorList>
    </citation>
    <scope>NUCLEOTIDE SEQUENCE</scope>
    <source>
        <strain evidence="2">MQZ15Z-1</strain>
    </source>
</reference>